<dbReference type="RefSeq" id="WP_315603448.1">
    <property type="nucleotide sequence ID" value="NZ_CP130318.1"/>
</dbReference>
<name>A0AA96RG43_9BACL</name>
<keyword evidence="3 8" id="KW-0812">Transmembrane</keyword>
<evidence type="ECO:0000256" key="2">
    <source>
        <dbReference type="ARBA" id="ARBA00022448"/>
    </source>
</evidence>
<dbReference type="InterPro" id="IPR027417">
    <property type="entry name" value="P-loop_NTPase"/>
</dbReference>
<dbReference type="GO" id="GO:0005886">
    <property type="term" value="C:plasma membrane"/>
    <property type="evidence" value="ECO:0007669"/>
    <property type="project" value="UniProtKB-SubCell"/>
</dbReference>
<comment type="subcellular location">
    <subcellularLocation>
        <location evidence="1">Cell membrane</location>
        <topology evidence="1">Multi-pass membrane protein</topology>
    </subcellularLocation>
</comment>
<dbReference type="InterPro" id="IPR039421">
    <property type="entry name" value="Type_1_exporter"/>
</dbReference>
<dbReference type="Gene3D" id="1.20.1560.10">
    <property type="entry name" value="ABC transporter type 1, transmembrane domain"/>
    <property type="match status" value="1"/>
</dbReference>
<evidence type="ECO:0000256" key="7">
    <source>
        <dbReference type="ARBA" id="ARBA00023136"/>
    </source>
</evidence>
<feature type="transmembrane region" description="Helical" evidence="8">
    <location>
        <begin position="20"/>
        <end position="41"/>
    </location>
</feature>
<dbReference type="EMBL" id="CP130318">
    <property type="protein sequence ID" value="WNQ09674.1"/>
    <property type="molecule type" value="Genomic_DNA"/>
</dbReference>
<feature type="domain" description="ABC transporter" evidence="9">
    <location>
        <begin position="340"/>
        <end position="573"/>
    </location>
</feature>
<protein>
    <submittedName>
        <fullName evidence="11">ABC transporter ATP-binding protein</fullName>
    </submittedName>
</protein>
<dbReference type="SUPFAM" id="SSF52540">
    <property type="entry name" value="P-loop containing nucleoside triphosphate hydrolases"/>
    <property type="match status" value="1"/>
</dbReference>
<keyword evidence="2" id="KW-0813">Transport</keyword>
<dbReference type="GO" id="GO:0005524">
    <property type="term" value="F:ATP binding"/>
    <property type="evidence" value="ECO:0007669"/>
    <property type="project" value="UniProtKB-KW"/>
</dbReference>
<dbReference type="PANTHER" id="PTHR43394">
    <property type="entry name" value="ATP-DEPENDENT PERMEASE MDL1, MITOCHONDRIAL"/>
    <property type="match status" value="1"/>
</dbReference>
<feature type="transmembrane region" description="Helical" evidence="8">
    <location>
        <begin position="61"/>
        <end position="82"/>
    </location>
</feature>
<dbReference type="Pfam" id="PF00005">
    <property type="entry name" value="ABC_tran"/>
    <property type="match status" value="1"/>
</dbReference>
<dbReference type="InterPro" id="IPR003439">
    <property type="entry name" value="ABC_transporter-like_ATP-bd"/>
</dbReference>
<reference evidence="11 12" key="1">
    <citation type="submission" date="2022-02" db="EMBL/GenBank/DDBJ databases">
        <title>Paenibacillus sp. MBLB1776 Whole Genome Shotgun Sequencing.</title>
        <authorList>
            <person name="Hwang C.Y."/>
            <person name="Cho E.-S."/>
            <person name="Seo M.-J."/>
        </authorList>
    </citation>
    <scope>NUCLEOTIDE SEQUENCE [LARGE SCALE GENOMIC DNA]</scope>
    <source>
        <strain evidence="11 12">MBLB1776</strain>
    </source>
</reference>
<evidence type="ECO:0000256" key="4">
    <source>
        <dbReference type="ARBA" id="ARBA00022741"/>
    </source>
</evidence>
<keyword evidence="6 8" id="KW-1133">Transmembrane helix</keyword>
<evidence type="ECO:0000313" key="11">
    <source>
        <dbReference type="EMBL" id="WNQ09674.1"/>
    </source>
</evidence>
<dbReference type="KEGG" id="paun:MJA45_18850"/>
<dbReference type="InterPro" id="IPR003593">
    <property type="entry name" value="AAA+_ATPase"/>
</dbReference>
<dbReference type="AlphaFoldDB" id="A0AA96RG43"/>
<dbReference type="PROSITE" id="PS50929">
    <property type="entry name" value="ABC_TM1F"/>
    <property type="match status" value="1"/>
</dbReference>
<sequence length="587" mass="64967">MKREKSVFYHLLPYVKRFRWIYICLTAMLFAGIADGLLFTWFLQSITNGAIAGDVTKVQMFFLFGAGLVLVMMIVQFLNVYFESLATNKVKTSLADDLFDHLLRLPTRYYTSNHSGDMVARITQDVNSIGGAIGSNLINLIRQPLWAAAAFIYLVTIHWVLALLALMLGPATTLLAKLCGRLLRQNGQWIQQLTGKLTEFVTDSLAGHLIIRTFGLESDSSQNFKEQNGRILELQLMEGRHKAGLQAGTIGVSLAAQIVVIGVGSLMVIHKRISIGELIAFISLTQGLISPFTNIANTWGGFQRSLAAVERVFQVLKEPTALQTLPTGEGVEVPNITDGIRYKNIIFSYKNNHPLLNDFNLEIPAGKTVAFVGPSGSGKSTIFNLTLGLYEPNSGEIEVDGKKLNEDVNQMRKYMSLVPQESFLFSGTIRTNIALGKIGSSNHDIMEAAKAAQAHSFIMELPLGYETEVGEKGIRLSGGQKQRISIARAILRNAPILLLDEATSALDSESEISIQIALKALMHNRTTLVIAHRLSTILDSDLIVVMDKGRIVEMGEHQELIQRDGLYSKMFAIQFKEYTKFQKLKDV</sequence>
<evidence type="ECO:0000259" key="10">
    <source>
        <dbReference type="PROSITE" id="PS50929"/>
    </source>
</evidence>
<proteinExistence type="predicted"/>
<keyword evidence="7 8" id="KW-0472">Membrane</keyword>
<evidence type="ECO:0000256" key="6">
    <source>
        <dbReference type="ARBA" id="ARBA00022989"/>
    </source>
</evidence>
<evidence type="ECO:0000256" key="1">
    <source>
        <dbReference type="ARBA" id="ARBA00004651"/>
    </source>
</evidence>
<dbReference type="CDD" id="cd18552">
    <property type="entry name" value="ABC_6TM_MsbA_like"/>
    <property type="match status" value="1"/>
</dbReference>
<dbReference type="GO" id="GO:0016887">
    <property type="term" value="F:ATP hydrolysis activity"/>
    <property type="evidence" value="ECO:0007669"/>
    <property type="project" value="InterPro"/>
</dbReference>
<dbReference type="InterPro" id="IPR011527">
    <property type="entry name" value="ABC1_TM_dom"/>
</dbReference>
<dbReference type="FunFam" id="3.40.50.300:FF:000287">
    <property type="entry name" value="Multidrug ABC transporter ATP-binding protein"/>
    <property type="match status" value="1"/>
</dbReference>
<dbReference type="InterPro" id="IPR036640">
    <property type="entry name" value="ABC1_TM_sf"/>
</dbReference>
<evidence type="ECO:0000256" key="5">
    <source>
        <dbReference type="ARBA" id="ARBA00022840"/>
    </source>
</evidence>
<keyword evidence="12" id="KW-1185">Reference proteome</keyword>
<accession>A0AA96RG43</accession>
<dbReference type="SMART" id="SM00382">
    <property type="entry name" value="AAA"/>
    <property type="match status" value="1"/>
</dbReference>
<feature type="domain" description="ABC transmembrane type-1" evidence="10">
    <location>
        <begin position="23"/>
        <end position="304"/>
    </location>
</feature>
<dbReference type="PROSITE" id="PS00211">
    <property type="entry name" value="ABC_TRANSPORTER_1"/>
    <property type="match status" value="1"/>
</dbReference>
<dbReference type="GO" id="GO:0015421">
    <property type="term" value="F:ABC-type oligopeptide transporter activity"/>
    <property type="evidence" value="ECO:0007669"/>
    <property type="project" value="TreeGrafter"/>
</dbReference>
<evidence type="ECO:0000256" key="8">
    <source>
        <dbReference type="SAM" id="Phobius"/>
    </source>
</evidence>
<feature type="transmembrane region" description="Helical" evidence="8">
    <location>
        <begin position="247"/>
        <end position="269"/>
    </location>
</feature>
<evidence type="ECO:0000259" key="9">
    <source>
        <dbReference type="PROSITE" id="PS50893"/>
    </source>
</evidence>
<evidence type="ECO:0000313" key="12">
    <source>
        <dbReference type="Proteomes" id="UP001305702"/>
    </source>
</evidence>
<organism evidence="11 12">
    <name type="scientific">Paenibacillus aurantius</name>
    <dbReference type="NCBI Taxonomy" id="2918900"/>
    <lineage>
        <taxon>Bacteria</taxon>
        <taxon>Bacillati</taxon>
        <taxon>Bacillota</taxon>
        <taxon>Bacilli</taxon>
        <taxon>Bacillales</taxon>
        <taxon>Paenibacillaceae</taxon>
        <taxon>Paenibacillus</taxon>
    </lineage>
</organism>
<dbReference type="PANTHER" id="PTHR43394:SF1">
    <property type="entry name" value="ATP-BINDING CASSETTE SUB-FAMILY B MEMBER 10, MITOCHONDRIAL"/>
    <property type="match status" value="1"/>
</dbReference>
<keyword evidence="5 11" id="KW-0067">ATP-binding</keyword>
<gene>
    <name evidence="11" type="ORF">MJA45_18850</name>
</gene>
<keyword evidence="4" id="KW-0547">Nucleotide-binding</keyword>
<dbReference type="InterPro" id="IPR017871">
    <property type="entry name" value="ABC_transporter-like_CS"/>
</dbReference>
<evidence type="ECO:0000256" key="3">
    <source>
        <dbReference type="ARBA" id="ARBA00022692"/>
    </source>
</evidence>
<dbReference type="Pfam" id="PF00664">
    <property type="entry name" value="ABC_membrane"/>
    <property type="match status" value="1"/>
</dbReference>
<dbReference type="SUPFAM" id="SSF90123">
    <property type="entry name" value="ABC transporter transmembrane region"/>
    <property type="match status" value="1"/>
</dbReference>
<dbReference type="PROSITE" id="PS50893">
    <property type="entry name" value="ABC_TRANSPORTER_2"/>
    <property type="match status" value="1"/>
</dbReference>
<dbReference type="Gene3D" id="3.40.50.300">
    <property type="entry name" value="P-loop containing nucleotide triphosphate hydrolases"/>
    <property type="match status" value="1"/>
</dbReference>
<feature type="transmembrane region" description="Helical" evidence="8">
    <location>
        <begin position="145"/>
        <end position="168"/>
    </location>
</feature>
<dbReference type="Proteomes" id="UP001305702">
    <property type="component" value="Chromosome"/>
</dbReference>